<dbReference type="EMBL" id="KN831772">
    <property type="protein sequence ID" value="KIM45103.1"/>
    <property type="molecule type" value="Genomic_DNA"/>
</dbReference>
<dbReference type="OrthoDB" id="47374at2759"/>
<reference evidence="13" key="2">
    <citation type="submission" date="2015-01" db="EMBL/GenBank/DDBJ databases">
        <title>Evolutionary Origins and Diversification of the Mycorrhizal Mutualists.</title>
        <authorList>
            <consortium name="DOE Joint Genome Institute"/>
            <consortium name="Mycorrhizal Genomics Consortium"/>
            <person name="Kohler A."/>
            <person name="Kuo A."/>
            <person name="Nagy L.G."/>
            <person name="Floudas D."/>
            <person name="Copeland A."/>
            <person name="Barry K.W."/>
            <person name="Cichocki N."/>
            <person name="Veneault-Fourrey C."/>
            <person name="LaButti K."/>
            <person name="Lindquist E.A."/>
            <person name="Lipzen A."/>
            <person name="Lundell T."/>
            <person name="Morin E."/>
            <person name="Murat C."/>
            <person name="Riley R."/>
            <person name="Ohm R."/>
            <person name="Sun H."/>
            <person name="Tunlid A."/>
            <person name="Henrissat B."/>
            <person name="Grigoriev I.V."/>
            <person name="Hibbett D.S."/>
            <person name="Martin F."/>
        </authorList>
    </citation>
    <scope>NUCLEOTIDE SEQUENCE [LARGE SCALE GENOMIC DNA]</scope>
    <source>
        <strain evidence="13">h7</strain>
    </source>
</reference>
<dbReference type="GO" id="GO:0120518">
    <property type="term" value="F:protein N-terminal-methionine acetyltransferase activity"/>
    <property type="evidence" value="ECO:0007669"/>
    <property type="project" value="UniProtKB-EC"/>
</dbReference>
<comment type="catalytic activity">
    <reaction evidence="9">
        <text>L-lysyl-[protein] + acetyl-CoA = N(6)-acetyl-L-lysyl-[protein] + CoA + H(+)</text>
        <dbReference type="Rhea" id="RHEA:45948"/>
        <dbReference type="Rhea" id="RHEA-COMP:9752"/>
        <dbReference type="Rhea" id="RHEA-COMP:10731"/>
        <dbReference type="ChEBI" id="CHEBI:15378"/>
        <dbReference type="ChEBI" id="CHEBI:29969"/>
        <dbReference type="ChEBI" id="CHEBI:57287"/>
        <dbReference type="ChEBI" id="CHEBI:57288"/>
        <dbReference type="ChEBI" id="CHEBI:61930"/>
        <dbReference type="EC" id="2.3.1.48"/>
    </reaction>
</comment>
<evidence type="ECO:0000256" key="7">
    <source>
        <dbReference type="ARBA" id="ARBA00026111"/>
    </source>
</evidence>
<dbReference type="PANTHER" id="PTHR14744:SF15">
    <property type="entry name" value="N-ALPHA-ACETYLTRANSFERASE 60"/>
    <property type="match status" value="1"/>
</dbReference>
<comment type="catalytic activity">
    <reaction evidence="10">
        <text>N-terminal L-methionyl-[transmembrane protein] + acetyl-CoA = N-terminal N(alpha)-acetyl-L-methionyl-[transmembrane protein] + CoA + H(+)</text>
        <dbReference type="Rhea" id="RHEA:50604"/>
        <dbReference type="Rhea" id="RHEA-COMP:12745"/>
        <dbReference type="Rhea" id="RHEA-COMP:12746"/>
        <dbReference type="ChEBI" id="CHEBI:15378"/>
        <dbReference type="ChEBI" id="CHEBI:57287"/>
        <dbReference type="ChEBI" id="CHEBI:57288"/>
        <dbReference type="ChEBI" id="CHEBI:64731"/>
        <dbReference type="ChEBI" id="CHEBI:133414"/>
        <dbReference type="EC" id="2.3.1.259"/>
    </reaction>
</comment>
<evidence type="ECO:0000313" key="13">
    <source>
        <dbReference type="Proteomes" id="UP000053424"/>
    </source>
</evidence>
<dbReference type="PROSITE" id="PS51186">
    <property type="entry name" value="GNAT"/>
    <property type="match status" value="1"/>
</dbReference>
<dbReference type="CDD" id="cd04301">
    <property type="entry name" value="NAT_SF"/>
    <property type="match status" value="1"/>
</dbReference>
<feature type="domain" description="N-acetyltransferase" evidence="11">
    <location>
        <begin position="6"/>
        <end position="185"/>
    </location>
</feature>
<dbReference type="Proteomes" id="UP000053424">
    <property type="component" value="Unassembled WGS sequence"/>
</dbReference>
<dbReference type="AlphaFoldDB" id="A0A0C2Y5L6"/>
<evidence type="ECO:0000313" key="12">
    <source>
        <dbReference type="EMBL" id="KIM45103.1"/>
    </source>
</evidence>
<reference evidence="12 13" key="1">
    <citation type="submission" date="2014-04" db="EMBL/GenBank/DDBJ databases">
        <authorList>
            <consortium name="DOE Joint Genome Institute"/>
            <person name="Kuo A."/>
            <person name="Gay G."/>
            <person name="Dore J."/>
            <person name="Kohler A."/>
            <person name="Nagy L.G."/>
            <person name="Floudas D."/>
            <person name="Copeland A."/>
            <person name="Barry K.W."/>
            <person name="Cichocki N."/>
            <person name="Veneault-Fourrey C."/>
            <person name="LaButti K."/>
            <person name="Lindquist E.A."/>
            <person name="Lipzen A."/>
            <person name="Lundell T."/>
            <person name="Morin E."/>
            <person name="Murat C."/>
            <person name="Sun H."/>
            <person name="Tunlid A."/>
            <person name="Henrissat B."/>
            <person name="Grigoriev I.V."/>
            <person name="Hibbett D.S."/>
            <person name="Martin F."/>
            <person name="Nordberg H.P."/>
            <person name="Cantor M.N."/>
            <person name="Hua S.X."/>
        </authorList>
    </citation>
    <scope>NUCLEOTIDE SEQUENCE [LARGE SCALE GENOMIC DNA]</scope>
    <source>
        <strain evidence="13">h7</strain>
    </source>
</reference>
<proteinExistence type="inferred from homology"/>
<evidence type="ECO:0000256" key="2">
    <source>
        <dbReference type="ARBA" id="ARBA00022679"/>
    </source>
</evidence>
<dbReference type="GO" id="GO:0007059">
    <property type="term" value="P:chromosome segregation"/>
    <property type="evidence" value="ECO:0007669"/>
    <property type="project" value="UniProtKB-KW"/>
</dbReference>
<keyword evidence="5" id="KW-0012">Acyltransferase</keyword>
<gene>
    <name evidence="12" type="ORF">M413DRAFT_330755</name>
</gene>
<evidence type="ECO:0000256" key="8">
    <source>
        <dbReference type="ARBA" id="ARBA00026144"/>
    </source>
</evidence>
<keyword evidence="3" id="KW-0159">Chromosome partition</keyword>
<dbReference type="PANTHER" id="PTHR14744">
    <property type="entry name" value="N-ALPHA-ACETYLTRANSFERASE 60"/>
    <property type="match status" value="1"/>
</dbReference>
<keyword evidence="13" id="KW-1185">Reference proteome</keyword>
<evidence type="ECO:0000256" key="10">
    <source>
        <dbReference type="ARBA" id="ARBA00048848"/>
    </source>
</evidence>
<protein>
    <recommendedName>
        <fullName evidence="8">N-alpha-acetyltransferase 60</fullName>
        <ecNumber evidence="7">2.3.1.259</ecNumber>
        <ecNumber evidence="1">2.3.1.48</ecNumber>
    </recommendedName>
</protein>
<dbReference type="SUPFAM" id="SSF55729">
    <property type="entry name" value="Acyl-CoA N-acyltransferases (Nat)"/>
    <property type="match status" value="1"/>
</dbReference>
<keyword evidence="2" id="KW-0808">Transferase</keyword>
<name>A0A0C2Y5L6_HEBCY</name>
<dbReference type="Gene3D" id="3.40.630.30">
    <property type="match status" value="1"/>
</dbReference>
<dbReference type="InterPro" id="IPR000182">
    <property type="entry name" value="GNAT_dom"/>
</dbReference>
<dbReference type="GO" id="GO:0004402">
    <property type="term" value="F:histone acetyltransferase activity"/>
    <property type="evidence" value="ECO:0007669"/>
    <property type="project" value="TreeGrafter"/>
</dbReference>
<dbReference type="EC" id="2.3.1.259" evidence="7"/>
<keyword evidence="4" id="KW-0156">Chromatin regulator</keyword>
<sequence>MPDHDFFLRPLTSRDLPKVRELHTKILPVQYPTAFFIQLLVLPTRACFVAYRRSHPTVPIAFISAAIRQPLSSHQCFILGSSEGRPSNKSFLPHLEILTLGVLPPYQKRGLARRLFQRMLDSLRESCPTNFLQGTLVYANVATCNTEALKFYERMGMAISSEVIRNLYRTLSYGSRDGYMVVGVL</sequence>
<dbReference type="GO" id="GO:0000139">
    <property type="term" value="C:Golgi membrane"/>
    <property type="evidence" value="ECO:0007669"/>
    <property type="project" value="TreeGrafter"/>
</dbReference>
<evidence type="ECO:0000256" key="9">
    <source>
        <dbReference type="ARBA" id="ARBA00048017"/>
    </source>
</evidence>
<evidence type="ECO:0000256" key="6">
    <source>
        <dbReference type="ARBA" id="ARBA00025774"/>
    </source>
</evidence>
<evidence type="ECO:0000256" key="4">
    <source>
        <dbReference type="ARBA" id="ARBA00022853"/>
    </source>
</evidence>
<evidence type="ECO:0000256" key="5">
    <source>
        <dbReference type="ARBA" id="ARBA00023315"/>
    </source>
</evidence>
<dbReference type="Pfam" id="PF00583">
    <property type="entry name" value="Acetyltransf_1"/>
    <property type="match status" value="1"/>
</dbReference>
<dbReference type="EC" id="2.3.1.48" evidence="1"/>
<evidence type="ECO:0000256" key="1">
    <source>
        <dbReference type="ARBA" id="ARBA00013184"/>
    </source>
</evidence>
<evidence type="ECO:0000259" key="11">
    <source>
        <dbReference type="PROSITE" id="PS51186"/>
    </source>
</evidence>
<dbReference type="HOGENOM" id="CLU_091753_0_0_1"/>
<comment type="similarity">
    <text evidence="6">Belongs to the acetyltransferase family. NAA60 subfamily.</text>
</comment>
<evidence type="ECO:0000256" key="3">
    <source>
        <dbReference type="ARBA" id="ARBA00022829"/>
    </source>
</evidence>
<organism evidence="12 13">
    <name type="scientific">Hebeloma cylindrosporum</name>
    <dbReference type="NCBI Taxonomy" id="76867"/>
    <lineage>
        <taxon>Eukaryota</taxon>
        <taxon>Fungi</taxon>
        <taxon>Dikarya</taxon>
        <taxon>Basidiomycota</taxon>
        <taxon>Agaricomycotina</taxon>
        <taxon>Agaricomycetes</taxon>
        <taxon>Agaricomycetidae</taxon>
        <taxon>Agaricales</taxon>
        <taxon>Agaricineae</taxon>
        <taxon>Hymenogastraceae</taxon>
        <taxon>Hebeloma</taxon>
    </lineage>
</organism>
<accession>A0A0C2Y5L6</accession>
<dbReference type="STRING" id="686832.A0A0C2Y5L6"/>
<dbReference type="InterPro" id="IPR016181">
    <property type="entry name" value="Acyl_CoA_acyltransferase"/>
</dbReference>
<dbReference type="InterPro" id="IPR045141">
    <property type="entry name" value="NAA60-like"/>
</dbReference>